<comment type="pathway">
    <text evidence="2 9">Amino-acid biosynthesis; L-isoleucine biosynthesis; L-isoleucine from 2-oxobutanoate: step 2/4.</text>
</comment>
<feature type="active site" evidence="9">
    <location>
        <position position="108"/>
    </location>
</feature>
<feature type="binding site" evidence="9 10">
    <location>
        <position position="231"/>
    </location>
    <ligand>
        <name>Mg(2+)</name>
        <dbReference type="ChEBI" id="CHEBI:18420"/>
        <label>2</label>
    </ligand>
</feature>
<dbReference type="NCBIfam" id="TIGR00465">
    <property type="entry name" value="ilvC"/>
    <property type="match status" value="1"/>
</dbReference>
<feature type="binding site" evidence="9 10">
    <location>
        <position position="191"/>
    </location>
    <ligand>
        <name>Mg(2+)</name>
        <dbReference type="ChEBI" id="CHEBI:18420"/>
        <label>2</label>
    </ligand>
</feature>
<dbReference type="UniPathway" id="UPA00049">
    <property type="reaction ID" value="UER00060"/>
</dbReference>
<evidence type="ECO:0000256" key="3">
    <source>
        <dbReference type="ARBA" id="ARBA00010318"/>
    </source>
</evidence>
<organism evidence="13 14">
    <name type="scientific">Biomaibacter acetigenes</name>
    <dbReference type="NCBI Taxonomy" id="2316383"/>
    <lineage>
        <taxon>Bacteria</taxon>
        <taxon>Bacillati</taxon>
        <taxon>Bacillota</taxon>
        <taxon>Clostridia</taxon>
        <taxon>Thermosediminibacterales</taxon>
        <taxon>Tepidanaerobacteraceae</taxon>
        <taxon>Biomaibacter</taxon>
    </lineage>
</organism>
<dbReference type="RefSeq" id="WP_122015093.1">
    <property type="nucleotide sequence ID" value="NZ_CP033169.1"/>
</dbReference>
<dbReference type="NCBIfam" id="NF004017">
    <property type="entry name" value="PRK05479.1"/>
    <property type="match status" value="1"/>
</dbReference>
<dbReference type="InterPro" id="IPR000506">
    <property type="entry name" value="KARI_C"/>
</dbReference>
<dbReference type="PROSITE" id="PS51851">
    <property type="entry name" value="KARI_C"/>
    <property type="match status" value="1"/>
</dbReference>
<comment type="similarity">
    <text evidence="3 9 10">Belongs to the ketol-acid reductoisomerase family.</text>
</comment>
<dbReference type="GO" id="GO:0009097">
    <property type="term" value="P:isoleucine biosynthetic process"/>
    <property type="evidence" value="ECO:0007669"/>
    <property type="project" value="UniProtKB-UniRule"/>
</dbReference>
<feature type="binding site" evidence="9">
    <location>
        <position position="53"/>
    </location>
    <ligand>
        <name>NADP(+)</name>
        <dbReference type="ChEBI" id="CHEBI:58349"/>
    </ligand>
</feature>
<comment type="cofactor">
    <cofactor evidence="9">
        <name>Mg(2+)</name>
        <dbReference type="ChEBI" id="CHEBI:18420"/>
    </cofactor>
    <text evidence="9">Binds 2 magnesium ions per subunit.</text>
</comment>
<feature type="binding site" evidence="9 10">
    <location>
        <position position="252"/>
    </location>
    <ligand>
        <name>substrate</name>
    </ligand>
</feature>
<dbReference type="GO" id="GO:0000287">
    <property type="term" value="F:magnesium ion binding"/>
    <property type="evidence" value="ECO:0007669"/>
    <property type="project" value="UniProtKB-UniRule"/>
</dbReference>
<feature type="binding site" evidence="9 10">
    <location>
        <position position="227"/>
    </location>
    <ligand>
        <name>Mg(2+)</name>
        <dbReference type="ChEBI" id="CHEBI:18420"/>
        <label>2</label>
    </ligand>
</feature>
<keyword evidence="14" id="KW-1185">Reference proteome</keyword>
<dbReference type="GO" id="GO:0004455">
    <property type="term" value="F:ketol-acid reductoisomerase activity"/>
    <property type="evidence" value="ECO:0007669"/>
    <property type="project" value="UniProtKB-UniRule"/>
</dbReference>
<dbReference type="InterPro" id="IPR014359">
    <property type="entry name" value="KARI_prok"/>
</dbReference>
<keyword evidence="13" id="KW-0413">Isomerase</keyword>
<dbReference type="Pfam" id="PF01450">
    <property type="entry name" value="KARI_C"/>
    <property type="match status" value="1"/>
</dbReference>
<dbReference type="PIRSF" id="PIRSF000116">
    <property type="entry name" value="IlvC_gammaproteo"/>
    <property type="match status" value="1"/>
</dbReference>
<comment type="function">
    <text evidence="9">Involved in the biosynthesis of branched-chain amino acids (BCAA). Catalyzes an alkyl-migration followed by a ketol-acid reduction of (S)-2-acetolactate (S2AL) to yield (R)-2,3-dihydroxy-isovalerate. In the isomerase reaction, S2AL is rearranged via a Mg-dependent methyl migration to produce 3-hydroxy-3-methyl-2-ketobutyrate (HMKB). In the reductase reaction, this 2-ketoacid undergoes a metal-dependent reduction by NADPH to yield (R)-2,3-dihydroxy-isovalerate.</text>
</comment>
<evidence type="ECO:0000313" key="13">
    <source>
        <dbReference type="EMBL" id="AYO31213.1"/>
    </source>
</evidence>
<dbReference type="Pfam" id="PF07991">
    <property type="entry name" value="KARI_N"/>
    <property type="match status" value="1"/>
</dbReference>
<dbReference type="SUPFAM" id="SSF51735">
    <property type="entry name" value="NAD(P)-binding Rossmann-fold domains"/>
    <property type="match status" value="1"/>
</dbReference>
<reference evidence="13 14" key="1">
    <citation type="submission" date="2018-10" db="EMBL/GenBank/DDBJ databases">
        <authorList>
            <person name="Zhang X."/>
        </authorList>
    </citation>
    <scope>NUCLEOTIDE SEQUENCE [LARGE SCALE GENOMIC DNA]</scope>
    <source>
        <strain evidence="13 14">SK-G1</strain>
    </source>
</reference>
<dbReference type="HAMAP" id="MF_00435">
    <property type="entry name" value="IlvC"/>
    <property type="match status" value="1"/>
</dbReference>
<dbReference type="GO" id="GO:0016853">
    <property type="term" value="F:isomerase activity"/>
    <property type="evidence" value="ECO:0007669"/>
    <property type="project" value="UniProtKB-KW"/>
</dbReference>
<keyword evidence="5 9" id="KW-0479">Metal-binding</keyword>
<feature type="domain" description="KARI N-terminal Rossmann" evidence="11">
    <location>
        <begin position="2"/>
        <end position="182"/>
    </location>
</feature>
<dbReference type="SUPFAM" id="SSF48179">
    <property type="entry name" value="6-phosphogluconate dehydrogenase C-terminal domain-like"/>
    <property type="match status" value="1"/>
</dbReference>
<keyword evidence="9" id="KW-0521">NADP</keyword>
<feature type="binding site" evidence="9">
    <location>
        <position position="134"/>
    </location>
    <ligand>
        <name>NADP(+)</name>
        <dbReference type="ChEBI" id="CHEBI:58349"/>
    </ligand>
</feature>
<dbReference type="Proteomes" id="UP000280960">
    <property type="component" value="Chromosome"/>
</dbReference>
<evidence type="ECO:0000256" key="4">
    <source>
        <dbReference type="ARBA" id="ARBA00022605"/>
    </source>
</evidence>
<dbReference type="PROSITE" id="PS51850">
    <property type="entry name" value="KARI_N"/>
    <property type="match status" value="1"/>
</dbReference>
<evidence type="ECO:0000256" key="7">
    <source>
        <dbReference type="ARBA" id="ARBA00023002"/>
    </source>
</evidence>
<dbReference type="InterPro" id="IPR013116">
    <property type="entry name" value="KARI_N"/>
</dbReference>
<evidence type="ECO:0000259" key="11">
    <source>
        <dbReference type="PROSITE" id="PS51850"/>
    </source>
</evidence>
<protein>
    <recommendedName>
        <fullName evidence="9">Ketol-acid reductoisomerase (NADP(+))</fullName>
        <shortName evidence="9">KARI</shortName>
        <ecNumber evidence="9">1.1.1.86</ecNumber>
    </recommendedName>
    <alternativeName>
        <fullName evidence="9">Acetohydroxy-acid isomeroreductase</fullName>
        <shortName evidence="9">AHIR</shortName>
    </alternativeName>
    <alternativeName>
        <fullName evidence="9">Alpha-keto-beta-hydroxylacyl reductoisomerase</fullName>
    </alternativeName>
</protein>
<comment type="pathway">
    <text evidence="1 9">Amino-acid biosynthesis; L-valine biosynthesis; L-valine from pyruvate: step 2/4.</text>
</comment>
<comment type="caution">
    <text evidence="9">Lacks conserved residue(s) required for the propagation of feature annotation.</text>
</comment>
<evidence type="ECO:0000256" key="9">
    <source>
        <dbReference type="HAMAP-Rule" id="MF_00435"/>
    </source>
</evidence>
<feature type="binding site" evidence="9">
    <location>
        <begin position="25"/>
        <end position="28"/>
    </location>
    <ligand>
        <name>NADP(+)</name>
        <dbReference type="ChEBI" id="CHEBI:58349"/>
    </ligand>
</feature>
<dbReference type="PANTHER" id="PTHR21371:SF1">
    <property type="entry name" value="KETOL-ACID REDUCTOISOMERASE, MITOCHONDRIAL"/>
    <property type="match status" value="1"/>
</dbReference>
<evidence type="ECO:0000256" key="1">
    <source>
        <dbReference type="ARBA" id="ARBA00004864"/>
    </source>
</evidence>
<proteinExistence type="inferred from homology"/>
<feature type="binding site" evidence="9">
    <location>
        <position position="51"/>
    </location>
    <ligand>
        <name>NADP(+)</name>
        <dbReference type="ChEBI" id="CHEBI:58349"/>
    </ligand>
</feature>
<evidence type="ECO:0000256" key="6">
    <source>
        <dbReference type="ARBA" id="ARBA00022842"/>
    </source>
</evidence>
<keyword evidence="6 9" id="KW-0460">Magnesium</keyword>
<sequence>MAKMYYDKDADLSVLKGKKIAILGYGSQGHAWANNLKDSNIDIVVGLYKGSKSIAKAEADGFIVKSVAEVTMEADIVVVLMPDNVQPEVYEKEILPNLKPNKALVVAHGFNILYNQIVPPEYVDVFMVAPKSPGHLVRRMFKEGKGVPGLLAIYQDITGRAKEMGLAIAKGIGCTRAGLIETTFQEETETDLFGEQCVLCGGVNHLITATFETLVEAGYQPEIAYFECLNELKLLIDLVYEGGIKWMRYSISDTAEYGDYTRGPRVIDDHVRQNMKQILKEIQDGSFAQEWILENKAGRPKYTAMKYRAKEHLIEKVGDQLRAMMPWLEKRD</sequence>
<comment type="catalytic activity">
    <reaction evidence="9">
        <text>(2R)-2,3-dihydroxy-3-methylbutanoate + NADP(+) = (2S)-2-acetolactate + NADPH + H(+)</text>
        <dbReference type="Rhea" id="RHEA:22068"/>
        <dbReference type="ChEBI" id="CHEBI:15378"/>
        <dbReference type="ChEBI" id="CHEBI:49072"/>
        <dbReference type="ChEBI" id="CHEBI:57783"/>
        <dbReference type="ChEBI" id="CHEBI:58349"/>
        <dbReference type="ChEBI" id="CHEBI:58476"/>
        <dbReference type="EC" id="1.1.1.86"/>
    </reaction>
</comment>
<dbReference type="GO" id="GO:0005829">
    <property type="term" value="C:cytosol"/>
    <property type="evidence" value="ECO:0007669"/>
    <property type="project" value="TreeGrafter"/>
</dbReference>
<evidence type="ECO:0000256" key="8">
    <source>
        <dbReference type="ARBA" id="ARBA00023304"/>
    </source>
</evidence>
<dbReference type="NCBIfam" id="NF009940">
    <property type="entry name" value="PRK13403.1"/>
    <property type="match status" value="1"/>
</dbReference>
<dbReference type="GO" id="GO:0009099">
    <property type="term" value="P:L-valine biosynthetic process"/>
    <property type="evidence" value="ECO:0007669"/>
    <property type="project" value="UniProtKB-UniRule"/>
</dbReference>
<dbReference type="UniPathway" id="UPA00047">
    <property type="reaction ID" value="UER00056"/>
</dbReference>
<comment type="catalytic activity">
    <reaction evidence="9">
        <text>(2R,3R)-2,3-dihydroxy-3-methylpentanoate + NADP(+) = (S)-2-ethyl-2-hydroxy-3-oxobutanoate + NADPH + H(+)</text>
        <dbReference type="Rhea" id="RHEA:13493"/>
        <dbReference type="ChEBI" id="CHEBI:15378"/>
        <dbReference type="ChEBI" id="CHEBI:49256"/>
        <dbReference type="ChEBI" id="CHEBI:49258"/>
        <dbReference type="ChEBI" id="CHEBI:57783"/>
        <dbReference type="ChEBI" id="CHEBI:58349"/>
        <dbReference type="EC" id="1.1.1.86"/>
    </reaction>
</comment>
<feature type="binding site" evidence="9 10">
    <location>
        <position position="195"/>
    </location>
    <ligand>
        <name>Mg(2+)</name>
        <dbReference type="ChEBI" id="CHEBI:18420"/>
        <label>1</label>
    </ligand>
</feature>
<evidence type="ECO:0000256" key="10">
    <source>
        <dbReference type="PROSITE-ProRule" id="PRU01198"/>
    </source>
</evidence>
<feature type="binding site" evidence="9 10">
    <location>
        <position position="191"/>
    </location>
    <ligand>
        <name>Mg(2+)</name>
        <dbReference type="ChEBI" id="CHEBI:18420"/>
        <label>1</label>
    </ligand>
</feature>
<dbReference type="GO" id="GO:0050661">
    <property type="term" value="F:NADP binding"/>
    <property type="evidence" value="ECO:0007669"/>
    <property type="project" value="InterPro"/>
</dbReference>
<keyword evidence="7 9" id="KW-0560">Oxidoreductase</keyword>
<dbReference type="PANTHER" id="PTHR21371">
    <property type="entry name" value="KETOL-ACID REDUCTOISOMERASE, MITOCHONDRIAL"/>
    <property type="match status" value="1"/>
</dbReference>
<dbReference type="EC" id="1.1.1.86" evidence="9"/>
<keyword evidence="4 9" id="KW-0028">Amino-acid biosynthesis</keyword>
<gene>
    <name evidence="9 13" type="primary">ilvC</name>
    <name evidence="13" type="ORF">D2962_11920</name>
</gene>
<dbReference type="Gene3D" id="3.40.50.720">
    <property type="entry name" value="NAD(P)-binding Rossmann-like Domain"/>
    <property type="match status" value="1"/>
</dbReference>
<evidence type="ECO:0000259" key="12">
    <source>
        <dbReference type="PROSITE" id="PS51851"/>
    </source>
</evidence>
<name>A0A3G2R747_9FIRM</name>
<dbReference type="KEGG" id="bacg:D2962_11920"/>
<evidence type="ECO:0000256" key="2">
    <source>
        <dbReference type="ARBA" id="ARBA00004885"/>
    </source>
</evidence>
<feature type="domain" description="KARI C-terminal knotted" evidence="12">
    <location>
        <begin position="183"/>
        <end position="328"/>
    </location>
</feature>
<dbReference type="Gene3D" id="6.10.240.10">
    <property type="match status" value="1"/>
</dbReference>
<keyword evidence="8 9" id="KW-0100">Branched-chain amino acid biosynthesis</keyword>
<dbReference type="InterPro" id="IPR013023">
    <property type="entry name" value="KARI"/>
</dbReference>
<accession>A0A3G2R747</accession>
<dbReference type="EMBL" id="CP033169">
    <property type="protein sequence ID" value="AYO31213.1"/>
    <property type="molecule type" value="Genomic_DNA"/>
</dbReference>
<dbReference type="InterPro" id="IPR036291">
    <property type="entry name" value="NAD(P)-bd_dom_sf"/>
</dbReference>
<evidence type="ECO:0000256" key="5">
    <source>
        <dbReference type="ARBA" id="ARBA00022723"/>
    </source>
</evidence>
<dbReference type="InterPro" id="IPR008927">
    <property type="entry name" value="6-PGluconate_DH-like_C_sf"/>
</dbReference>
<evidence type="ECO:0000313" key="14">
    <source>
        <dbReference type="Proteomes" id="UP000280960"/>
    </source>
</evidence>
<dbReference type="AlphaFoldDB" id="A0A3G2R747"/>
<dbReference type="FunFam" id="3.40.50.720:FF:000023">
    <property type="entry name" value="Ketol-acid reductoisomerase (NADP(+))"/>
    <property type="match status" value="1"/>
</dbReference>